<proteinExistence type="predicted"/>
<dbReference type="AlphaFoldDB" id="A0A852QVY2"/>
<dbReference type="Proteomes" id="UP000586095">
    <property type="component" value="Unassembled WGS sequence"/>
</dbReference>
<accession>A0A852QVY2</accession>
<organism evidence="1 2">
    <name type="scientific">Leucobacter aridicollis</name>
    <dbReference type="NCBI Taxonomy" id="283878"/>
    <lineage>
        <taxon>Bacteria</taxon>
        <taxon>Bacillati</taxon>
        <taxon>Actinomycetota</taxon>
        <taxon>Actinomycetes</taxon>
        <taxon>Micrococcales</taxon>
        <taxon>Microbacteriaceae</taxon>
        <taxon>Leucobacter</taxon>
    </lineage>
</organism>
<evidence type="ECO:0008006" key="3">
    <source>
        <dbReference type="Google" id="ProtNLM"/>
    </source>
</evidence>
<gene>
    <name evidence="1" type="ORF">BJ960_001276</name>
</gene>
<evidence type="ECO:0000313" key="1">
    <source>
        <dbReference type="EMBL" id="NYD26473.1"/>
    </source>
</evidence>
<protein>
    <recommendedName>
        <fullName evidence="3">Antitoxin Xre/MbcA/ParS-like toxin-binding domain-containing protein</fullName>
    </recommendedName>
</protein>
<keyword evidence="2" id="KW-1185">Reference proteome</keyword>
<evidence type="ECO:0000313" key="2">
    <source>
        <dbReference type="Proteomes" id="UP000586095"/>
    </source>
</evidence>
<dbReference type="RefSeq" id="WP_185986676.1">
    <property type="nucleotide sequence ID" value="NZ_BAAALZ010000002.1"/>
</dbReference>
<dbReference type="EMBL" id="JACCBD010000001">
    <property type="protein sequence ID" value="NYD26473.1"/>
    <property type="molecule type" value="Genomic_DNA"/>
</dbReference>
<sequence>MATGHAQLSEEQPREIDAMREVLRQETGHEVTDAQASVALRAALEAVRIETARAQLGVELVKLPGTVPPGAARAAQATENVWRAIEAESGLLASTQVAELLGSRSSPAAARSLANDMRKRGALLAVQRLNRYVYPGFQFDFDHGSVAPWVAPYAELASEFGWGQEDALLWLWRPTTYLPNAARPIDFIDADPDMVFDVARRAWGVAW</sequence>
<comment type="caution">
    <text evidence="1">The sequence shown here is derived from an EMBL/GenBank/DDBJ whole genome shotgun (WGS) entry which is preliminary data.</text>
</comment>
<reference evidence="1 2" key="1">
    <citation type="submission" date="2020-07" db="EMBL/GenBank/DDBJ databases">
        <title>Sequencing the genomes of 1000 actinobacteria strains.</title>
        <authorList>
            <person name="Klenk H.-P."/>
        </authorList>
    </citation>
    <scope>NUCLEOTIDE SEQUENCE [LARGE SCALE GENOMIC DNA]</scope>
    <source>
        <strain evidence="1 2">DSM 17380</strain>
    </source>
</reference>
<name>A0A852QVY2_9MICO</name>